<proteinExistence type="inferred from homology"/>
<protein>
    <recommendedName>
        <fullName evidence="6">Peptidase S8/S53 domain-containing protein</fullName>
    </recommendedName>
</protein>
<organism evidence="7 8">
    <name type="scientific">Prosthecobacter algae</name>
    <dbReference type="NCBI Taxonomy" id="1144682"/>
    <lineage>
        <taxon>Bacteria</taxon>
        <taxon>Pseudomonadati</taxon>
        <taxon>Verrucomicrobiota</taxon>
        <taxon>Verrucomicrobiia</taxon>
        <taxon>Verrucomicrobiales</taxon>
        <taxon>Verrucomicrobiaceae</taxon>
        <taxon>Prosthecobacter</taxon>
    </lineage>
</organism>
<keyword evidence="2 5" id="KW-0645">Protease</keyword>
<feature type="domain" description="Peptidase S8/S53" evidence="6">
    <location>
        <begin position="13"/>
        <end position="240"/>
    </location>
</feature>
<dbReference type="PROSITE" id="PS00136">
    <property type="entry name" value="SUBTILASE_ASP"/>
    <property type="match status" value="1"/>
</dbReference>
<dbReference type="SUPFAM" id="SSF52743">
    <property type="entry name" value="Subtilisin-like"/>
    <property type="match status" value="1"/>
</dbReference>
<dbReference type="Gene3D" id="3.40.50.200">
    <property type="entry name" value="Peptidase S8/S53 domain"/>
    <property type="match status" value="1"/>
</dbReference>
<dbReference type="EMBL" id="BAABIA010000010">
    <property type="protein sequence ID" value="GAA5147756.1"/>
    <property type="molecule type" value="Genomic_DNA"/>
</dbReference>
<feature type="active site" description="Charge relay system" evidence="5">
    <location>
        <position position="22"/>
    </location>
</feature>
<feature type="active site" description="Charge relay system" evidence="5">
    <location>
        <position position="62"/>
    </location>
</feature>
<accession>A0ABP9PJU5</accession>
<dbReference type="PANTHER" id="PTHR43806">
    <property type="entry name" value="PEPTIDASE S8"/>
    <property type="match status" value="1"/>
</dbReference>
<dbReference type="InterPro" id="IPR000209">
    <property type="entry name" value="Peptidase_S8/S53_dom"/>
</dbReference>
<evidence type="ECO:0000259" key="6">
    <source>
        <dbReference type="Pfam" id="PF00082"/>
    </source>
</evidence>
<keyword evidence="3 5" id="KW-0378">Hydrolase</keyword>
<reference evidence="8" key="1">
    <citation type="journal article" date="2019" name="Int. J. Syst. Evol. Microbiol.">
        <title>The Global Catalogue of Microorganisms (GCM) 10K type strain sequencing project: providing services to taxonomists for standard genome sequencing and annotation.</title>
        <authorList>
            <consortium name="The Broad Institute Genomics Platform"/>
            <consortium name="The Broad Institute Genome Sequencing Center for Infectious Disease"/>
            <person name="Wu L."/>
            <person name="Ma J."/>
        </authorList>
    </citation>
    <scope>NUCLEOTIDE SEQUENCE [LARGE SCALE GENOMIC DNA]</scope>
    <source>
        <strain evidence="8">JCM 18053</strain>
    </source>
</reference>
<evidence type="ECO:0000256" key="1">
    <source>
        <dbReference type="ARBA" id="ARBA00011073"/>
    </source>
</evidence>
<keyword evidence="4 5" id="KW-0720">Serine protease</keyword>
<dbReference type="InterPro" id="IPR023827">
    <property type="entry name" value="Peptidase_S8_Asp-AS"/>
</dbReference>
<dbReference type="PRINTS" id="PR00723">
    <property type="entry name" value="SUBTILISIN"/>
</dbReference>
<evidence type="ECO:0000256" key="4">
    <source>
        <dbReference type="ARBA" id="ARBA00022825"/>
    </source>
</evidence>
<dbReference type="InterPro" id="IPR050131">
    <property type="entry name" value="Peptidase_S8_subtilisin-like"/>
</dbReference>
<evidence type="ECO:0000256" key="2">
    <source>
        <dbReference type="ARBA" id="ARBA00022670"/>
    </source>
</evidence>
<gene>
    <name evidence="7" type="ORF">GCM10023213_42890</name>
</gene>
<dbReference type="Pfam" id="PF00082">
    <property type="entry name" value="Peptidase_S8"/>
    <property type="match status" value="1"/>
</dbReference>
<feature type="active site" description="Charge relay system" evidence="5">
    <location>
        <position position="207"/>
    </location>
</feature>
<sequence length="249" mass="27489">MTMTLSDLQHATGKGVRIAILDSGVEVTHPALAGLTLRDDVTFAREGSFLKVTEGAGDVMGHGTAIAWIIRNLAPEAEIGSFRVLDGDLRSRTTIIWEAARLAMQRGYHILNCSFGSPGEARFVMPYKEWTDEAYLRRTHLVAACSNEDANLREWPGWFPTAITVNLADLPDQPWAHRPGSMVEFLAHGHQVRVPWQGGWKVVTGSSFAAPRVTGWLARLLSLRPDLSVESAKELMRTLAPPLPLTEKR</sequence>
<evidence type="ECO:0000313" key="8">
    <source>
        <dbReference type="Proteomes" id="UP001499852"/>
    </source>
</evidence>
<evidence type="ECO:0000256" key="5">
    <source>
        <dbReference type="PROSITE-ProRule" id="PRU01240"/>
    </source>
</evidence>
<evidence type="ECO:0000313" key="7">
    <source>
        <dbReference type="EMBL" id="GAA5147756.1"/>
    </source>
</evidence>
<dbReference type="InterPro" id="IPR036852">
    <property type="entry name" value="Peptidase_S8/S53_dom_sf"/>
</dbReference>
<evidence type="ECO:0000256" key="3">
    <source>
        <dbReference type="ARBA" id="ARBA00022801"/>
    </source>
</evidence>
<comment type="caution">
    <text evidence="7">The sequence shown here is derived from an EMBL/GenBank/DDBJ whole genome shotgun (WGS) entry which is preliminary data.</text>
</comment>
<dbReference type="PANTHER" id="PTHR43806:SF11">
    <property type="entry name" value="CEREVISIN-RELATED"/>
    <property type="match status" value="1"/>
</dbReference>
<dbReference type="PROSITE" id="PS51892">
    <property type="entry name" value="SUBTILASE"/>
    <property type="match status" value="1"/>
</dbReference>
<dbReference type="Proteomes" id="UP001499852">
    <property type="component" value="Unassembled WGS sequence"/>
</dbReference>
<keyword evidence="8" id="KW-1185">Reference proteome</keyword>
<dbReference type="InterPro" id="IPR015500">
    <property type="entry name" value="Peptidase_S8_subtilisin-rel"/>
</dbReference>
<name>A0ABP9PJU5_9BACT</name>
<comment type="similarity">
    <text evidence="1 5">Belongs to the peptidase S8 family.</text>
</comment>